<dbReference type="EMBL" id="CAJVPU010034157">
    <property type="protein sequence ID" value="CAG8724458.1"/>
    <property type="molecule type" value="Genomic_DNA"/>
</dbReference>
<gene>
    <name evidence="1" type="ORF">DHETER_LOCUS13032</name>
</gene>
<proteinExistence type="predicted"/>
<keyword evidence="2" id="KW-1185">Reference proteome</keyword>
<name>A0ACA9PU92_9GLOM</name>
<protein>
    <submittedName>
        <fullName evidence="1">15708_t:CDS:1</fullName>
    </submittedName>
</protein>
<reference evidence="1" key="1">
    <citation type="submission" date="2021-06" db="EMBL/GenBank/DDBJ databases">
        <authorList>
            <person name="Kallberg Y."/>
            <person name="Tangrot J."/>
            <person name="Rosling A."/>
        </authorList>
    </citation>
    <scope>NUCLEOTIDE SEQUENCE</scope>
    <source>
        <strain evidence="1">IL203A</strain>
    </source>
</reference>
<dbReference type="Proteomes" id="UP000789702">
    <property type="component" value="Unassembled WGS sequence"/>
</dbReference>
<feature type="non-terminal residue" evidence="1">
    <location>
        <position position="69"/>
    </location>
</feature>
<organism evidence="1 2">
    <name type="scientific">Dentiscutata heterogama</name>
    <dbReference type="NCBI Taxonomy" id="1316150"/>
    <lineage>
        <taxon>Eukaryota</taxon>
        <taxon>Fungi</taxon>
        <taxon>Fungi incertae sedis</taxon>
        <taxon>Mucoromycota</taxon>
        <taxon>Glomeromycotina</taxon>
        <taxon>Glomeromycetes</taxon>
        <taxon>Diversisporales</taxon>
        <taxon>Gigasporaceae</taxon>
        <taxon>Dentiscutata</taxon>
    </lineage>
</organism>
<evidence type="ECO:0000313" key="2">
    <source>
        <dbReference type="Proteomes" id="UP000789702"/>
    </source>
</evidence>
<evidence type="ECO:0000313" key="1">
    <source>
        <dbReference type="EMBL" id="CAG8724458.1"/>
    </source>
</evidence>
<feature type="non-terminal residue" evidence="1">
    <location>
        <position position="1"/>
    </location>
</feature>
<accession>A0ACA9PU92</accession>
<sequence>SNESMSLELVGFHWIHSEIILNGSRVVLHSSQWINVPTLPTGDPWVDPWVACKLAHRLTHSFVSEDKSA</sequence>
<comment type="caution">
    <text evidence="1">The sequence shown here is derived from an EMBL/GenBank/DDBJ whole genome shotgun (WGS) entry which is preliminary data.</text>
</comment>